<sequence length="398" mass="44846">MSPPSQQARPQPEDRSPSPEIALSITTSPSKLVKVARHFELEKNNAQAEARELRQKLADITNRDEDGSDTESPPPKRSRTNNEESGNYKGETEETQVINAGHQFVILYSLWLWLGAGTFKVEYNPNSNEAKRFENEDSRVQGQLREIKQVLGPQLFSEISSEAWIAKVFTKGMKSQRSNTATRLRRHCATLFGVSDTDMLCANIRKEKFRERIGWVDDGHGSGSYSSVDVEILHKDNSKSYNIKTAFLNPIIIWVFLAIIWGPTTAKEAMNGILSNPKTDTMARKHGIRHTTPGAIAGSVVLSRWALSSDDFLQSVGTNTSINYEKDFAEYLKILVTGLREKRKSVLNVFREWDRIVFPNSDSSLIGRDQDTSRGLKTALEMLEADEIEEDAIEDEDH</sequence>
<dbReference type="STRING" id="93625.A0A409XK45"/>
<dbReference type="Proteomes" id="UP000283269">
    <property type="component" value="Unassembled WGS sequence"/>
</dbReference>
<evidence type="ECO:0000313" key="2">
    <source>
        <dbReference type="EMBL" id="PPQ91145.1"/>
    </source>
</evidence>
<dbReference type="InParanoid" id="A0A409XK45"/>
<accession>A0A409XK45</accession>
<feature type="region of interest" description="Disordered" evidence="1">
    <location>
        <begin position="44"/>
        <end position="94"/>
    </location>
</feature>
<evidence type="ECO:0000256" key="1">
    <source>
        <dbReference type="SAM" id="MobiDB-lite"/>
    </source>
</evidence>
<name>A0A409XK45_PSICY</name>
<dbReference type="EMBL" id="NHYD01001457">
    <property type="protein sequence ID" value="PPQ91145.1"/>
    <property type="molecule type" value="Genomic_DNA"/>
</dbReference>
<dbReference type="Pfam" id="PF20414">
    <property type="entry name" value="DUF6698"/>
    <property type="match status" value="1"/>
</dbReference>
<gene>
    <name evidence="2" type="ORF">CVT25_002467</name>
</gene>
<protein>
    <submittedName>
        <fullName evidence="2">Uncharacterized protein</fullName>
    </submittedName>
</protein>
<dbReference type="InterPro" id="IPR046521">
    <property type="entry name" value="DUF6698"/>
</dbReference>
<dbReference type="OrthoDB" id="3266412at2759"/>
<comment type="caution">
    <text evidence="2">The sequence shown here is derived from an EMBL/GenBank/DDBJ whole genome shotgun (WGS) entry which is preliminary data.</text>
</comment>
<proteinExistence type="predicted"/>
<feature type="compositionally biased region" description="Basic and acidic residues" evidence="1">
    <location>
        <begin position="44"/>
        <end position="65"/>
    </location>
</feature>
<keyword evidence="3" id="KW-1185">Reference proteome</keyword>
<organism evidence="2 3">
    <name type="scientific">Psilocybe cyanescens</name>
    <dbReference type="NCBI Taxonomy" id="93625"/>
    <lineage>
        <taxon>Eukaryota</taxon>
        <taxon>Fungi</taxon>
        <taxon>Dikarya</taxon>
        <taxon>Basidiomycota</taxon>
        <taxon>Agaricomycotina</taxon>
        <taxon>Agaricomycetes</taxon>
        <taxon>Agaricomycetidae</taxon>
        <taxon>Agaricales</taxon>
        <taxon>Agaricineae</taxon>
        <taxon>Strophariaceae</taxon>
        <taxon>Psilocybe</taxon>
    </lineage>
</organism>
<dbReference type="AlphaFoldDB" id="A0A409XK45"/>
<evidence type="ECO:0000313" key="3">
    <source>
        <dbReference type="Proteomes" id="UP000283269"/>
    </source>
</evidence>
<reference evidence="2 3" key="1">
    <citation type="journal article" date="2018" name="Evol. Lett.">
        <title>Horizontal gene cluster transfer increased hallucinogenic mushroom diversity.</title>
        <authorList>
            <person name="Reynolds H.T."/>
            <person name="Vijayakumar V."/>
            <person name="Gluck-Thaler E."/>
            <person name="Korotkin H.B."/>
            <person name="Matheny P.B."/>
            <person name="Slot J.C."/>
        </authorList>
    </citation>
    <scope>NUCLEOTIDE SEQUENCE [LARGE SCALE GENOMIC DNA]</scope>
    <source>
        <strain evidence="2 3">2631</strain>
    </source>
</reference>
<feature type="region of interest" description="Disordered" evidence="1">
    <location>
        <begin position="1"/>
        <end position="27"/>
    </location>
</feature>